<evidence type="ECO:0008006" key="4">
    <source>
        <dbReference type="Google" id="ProtNLM"/>
    </source>
</evidence>
<proteinExistence type="predicted"/>
<dbReference type="SUPFAM" id="SSF55729">
    <property type="entry name" value="Acyl-CoA N-acyltransferases (Nat)"/>
    <property type="match status" value="1"/>
</dbReference>
<keyword evidence="3" id="KW-1185">Reference proteome</keyword>
<dbReference type="EMBL" id="VFPO01000001">
    <property type="protein sequence ID" value="TQM71628.1"/>
    <property type="molecule type" value="Genomic_DNA"/>
</dbReference>
<reference evidence="2 3" key="1">
    <citation type="submission" date="2019-06" db="EMBL/GenBank/DDBJ databases">
        <title>Sequencing the genomes of 1000 actinobacteria strains.</title>
        <authorList>
            <person name="Klenk H.-P."/>
        </authorList>
    </citation>
    <scope>NUCLEOTIDE SEQUENCE [LARGE SCALE GENOMIC DNA]</scope>
    <source>
        <strain evidence="2 3">DSM 45043</strain>
    </source>
</reference>
<protein>
    <recommendedName>
        <fullName evidence="4">Acetyltransferase (GNAT) family protein</fullName>
    </recommendedName>
</protein>
<feature type="compositionally biased region" description="Basic and acidic residues" evidence="1">
    <location>
        <begin position="1"/>
        <end position="11"/>
    </location>
</feature>
<sequence>MLRRPPCDHHAGAGVALPDGGGPAARRGRRRDPEAQRWLGWKREDLVAGEERDRLLSAPPGRGRARFGLPSRCVPTGMVAVDPDNGLPAGILWLTPESPDLCELGGYLAPSYRGRGARSGAVRGGSRARPGASPLHRGAGRCAAREREVRPVAVEGRSRPGLRSGEACAPGRAGHTVRLVLLRRAGPHVVRVRLVNVPGFAQATCGMTRDSAEVTSSGAGATSGTTSRRASQPLIAWTVGFASTS</sequence>
<accession>A0A543IM68</accession>
<feature type="compositionally biased region" description="Low complexity" evidence="1">
    <location>
        <begin position="115"/>
        <end position="134"/>
    </location>
</feature>
<gene>
    <name evidence="2" type="ORF">FHX41_5397</name>
</gene>
<name>A0A543IM68_9ACTN</name>
<organism evidence="2 3">
    <name type="scientific">Actinomadura hallensis</name>
    <dbReference type="NCBI Taxonomy" id="337895"/>
    <lineage>
        <taxon>Bacteria</taxon>
        <taxon>Bacillati</taxon>
        <taxon>Actinomycetota</taxon>
        <taxon>Actinomycetes</taxon>
        <taxon>Streptosporangiales</taxon>
        <taxon>Thermomonosporaceae</taxon>
        <taxon>Actinomadura</taxon>
    </lineage>
</organism>
<dbReference type="InterPro" id="IPR016181">
    <property type="entry name" value="Acyl_CoA_acyltransferase"/>
</dbReference>
<feature type="region of interest" description="Disordered" evidence="1">
    <location>
        <begin position="1"/>
        <end position="33"/>
    </location>
</feature>
<evidence type="ECO:0000256" key="1">
    <source>
        <dbReference type="SAM" id="MobiDB-lite"/>
    </source>
</evidence>
<dbReference type="Gene3D" id="3.40.630.30">
    <property type="match status" value="1"/>
</dbReference>
<dbReference type="Proteomes" id="UP000316706">
    <property type="component" value="Unassembled WGS sequence"/>
</dbReference>
<dbReference type="AlphaFoldDB" id="A0A543IM68"/>
<feature type="region of interest" description="Disordered" evidence="1">
    <location>
        <begin position="115"/>
        <end position="144"/>
    </location>
</feature>
<evidence type="ECO:0000313" key="2">
    <source>
        <dbReference type="EMBL" id="TQM71628.1"/>
    </source>
</evidence>
<evidence type="ECO:0000313" key="3">
    <source>
        <dbReference type="Proteomes" id="UP000316706"/>
    </source>
</evidence>
<comment type="caution">
    <text evidence="2">The sequence shown here is derived from an EMBL/GenBank/DDBJ whole genome shotgun (WGS) entry which is preliminary data.</text>
</comment>